<dbReference type="InterPro" id="IPR050925">
    <property type="entry name" value="Rhomboid_protease_S54"/>
</dbReference>
<feature type="transmembrane region" description="Helical" evidence="7">
    <location>
        <begin position="264"/>
        <end position="286"/>
    </location>
</feature>
<feature type="transmembrane region" description="Helical" evidence="7">
    <location>
        <begin position="292"/>
        <end position="311"/>
    </location>
</feature>
<accession>A0A024V244</accession>
<keyword evidence="3 7" id="KW-0812">Transmembrane</keyword>
<dbReference type="InterPro" id="IPR035952">
    <property type="entry name" value="Rhomboid-like_sf"/>
</dbReference>
<evidence type="ECO:0000256" key="4">
    <source>
        <dbReference type="ARBA" id="ARBA00022801"/>
    </source>
</evidence>
<evidence type="ECO:0000256" key="2">
    <source>
        <dbReference type="ARBA" id="ARBA00009045"/>
    </source>
</evidence>
<dbReference type="PANTHER" id="PTHR43731">
    <property type="entry name" value="RHOMBOID PROTEASE"/>
    <property type="match status" value="1"/>
</dbReference>
<name>A0A024V244_PLAFA</name>
<reference evidence="9 10" key="2">
    <citation type="submission" date="2013-02" db="EMBL/GenBank/DDBJ databases">
        <title>The Genome Sequence of Plasmodium falciparum Vietnam Oak-Knoll (FVO).</title>
        <authorList>
            <consortium name="The Broad Institute Genome Sequencing Platform"/>
            <consortium name="The Broad Institute Genome Sequencing Center for Infectious Disease"/>
            <person name="Neafsey D."/>
            <person name="Cheeseman I."/>
            <person name="Volkman S."/>
            <person name="Adams J."/>
            <person name="Walker B."/>
            <person name="Young S.K."/>
            <person name="Zeng Q."/>
            <person name="Gargeya S."/>
            <person name="Fitzgerald M."/>
            <person name="Haas B."/>
            <person name="Abouelleil A."/>
            <person name="Alvarado L."/>
            <person name="Arachchi H.M."/>
            <person name="Berlin A.M."/>
            <person name="Chapman S.B."/>
            <person name="Dewar J."/>
            <person name="Goldberg J."/>
            <person name="Griggs A."/>
            <person name="Gujja S."/>
            <person name="Hansen M."/>
            <person name="Howarth C."/>
            <person name="Imamovic A."/>
            <person name="Larimer J."/>
            <person name="McCowan C."/>
            <person name="Murphy C."/>
            <person name="Neiman D."/>
            <person name="Pearson M."/>
            <person name="Priest M."/>
            <person name="Roberts A."/>
            <person name="Saif S."/>
            <person name="Shea T."/>
            <person name="Sisk P."/>
            <person name="Sykes S."/>
            <person name="Wortman J."/>
            <person name="Nusbaum C."/>
            <person name="Birren B."/>
        </authorList>
    </citation>
    <scope>NUCLEOTIDE SEQUENCE [LARGE SCALE GENOMIC DNA]</scope>
    <source>
        <strain evidence="10">Vietnam Oak-Knoll (FVO)</strain>
    </source>
</reference>
<dbReference type="PANTHER" id="PTHR43731:SF14">
    <property type="entry name" value="PRESENILIN-ASSOCIATED RHOMBOID-LIKE PROTEIN, MITOCHONDRIAL"/>
    <property type="match status" value="1"/>
</dbReference>
<reference evidence="9 10" key="1">
    <citation type="submission" date="2013-02" db="EMBL/GenBank/DDBJ databases">
        <title>The Genome Annotation of Plasmodium falciparum Vietnam Oak-Knoll (FVO).</title>
        <authorList>
            <consortium name="The Broad Institute Genome Sequencing Platform"/>
            <consortium name="The Broad Institute Genome Sequencing Center for Infectious Disease"/>
            <person name="Neafsey D."/>
            <person name="Hoffman S."/>
            <person name="Volkman S."/>
            <person name="Rosenthal P."/>
            <person name="Walker B."/>
            <person name="Young S.K."/>
            <person name="Zeng Q."/>
            <person name="Gargeya S."/>
            <person name="Fitzgerald M."/>
            <person name="Haas B."/>
            <person name="Abouelleil A."/>
            <person name="Allen A.W."/>
            <person name="Alvarado L."/>
            <person name="Arachchi H.M."/>
            <person name="Berlin A.M."/>
            <person name="Chapman S.B."/>
            <person name="Gainer-Dewar J."/>
            <person name="Goldberg J."/>
            <person name="Griggs A."/>
            <person name="Gujja S."/>
            <person name="Hansen M."/>
            <person name="Howarth C."/>
            <person name="Imamovic A."/>
            <person name="Ireland A."/>
            <person name="Larimer J."/>
            <person name="McCowan C."/>
            <person name="Murphy C."/>
            <person name="Pearson M."/>
            <person name="Poon T.W."/>
            <person name="Priest M."/>
            <person name="Roberts A."/>
            <person name="Saif S."/>
            <person name="Shea T."/>
            <person name="Sisk P."/>
            <person name="Sykes S."/>
            <person name="Wortman J."/>
            <person name="Nusbaum C."/>
            <person name="Birren B."/>
        </authorList>
    </citation>
    <scope>NUCLEOTIDE SEQUENCE [LARGE SCALE GENOMIC DNA]</scope>
    <source>
        <strain evidence="10">Vietnam Oak-Knoll (FVO)</strain>
    </source>
</reference>
<evidence type="ECO:0000256" key="1">
    <source>
        <dbReference type="ARBA" id="ARBA00004141"/>
    </source>
</evidence>
<dbReference type="GO" id="GO:0016020">
    <property type="term" value="C:membrane"/>
    <property type="evidence" value="ECO:0007669"/>
    <property type="project" value="UniProtKB-SubCell"/>
</dbReference>
<evidence type="ECO:0000256" key="6">
    <source>
        <dbReference type="ARBA" id="ARBA00023136"/>
    </source>
</evidence>
<dbReference type="InterPro" id="IPR022764">
    <property type="entry name" value="Peptidase_S54_rhomboid_dom"/>
</dbReference>
<feature type="transmembrane region" description="Helical" evidence="7">
    <location>
        <begin position="211"/>
        <end position="231"/>
    </location>
</feature>
<dbReference type="Pfam" id="PF01694">
    <property type="entry name" value="Rhomboid"/>
    <property type="match status" value="1"/>
</dbReference>
<keyword evidence="5 7" id="KW-1133">Transmembrane helix</keyword>
<proteinExistence type="inferred from homology"/>
<dbReference type="Proteomes" id="UP000030690">
    <property type="component" value="Unassembled WGS sequence"/>
</dbReference>
<feature type="transmembrane region" description="Helical" evidence="7">
    <location>
        <begin position="318"/>
        <end position="337"/>
    </location>
</feature>
<evidence type="ECO:0000313" key="9">
    <source>
        <dbReference type="EMBL" id="ETW16617.1"/>
    </source>
</evidence>
<comment type="similarity">
    <text evidence="2">Belongs to the peptidase S54 family.</text>
</comment>
<keyword evidence="4" id="KW-0378">Hydrolase</keyword>
<comment type="subcellular location">
    <subcellularLocation>
        <location evidence="1">Membrane</location>
        <topology evidence="1">Multi-pass membrane protein</topology>
    </subcellularLocation>
</comment>
<sequence>MNIIVNFIYIYILFLSYYKKGNCFIHNKINYEKSRSFLTNSTKIILKKNGFKYYHLKHKKIIKPIYSLKSSINNIWNGIKSIKVKKLLGIFKSEELKRHFHNYNLSYASYIFNKCRLDRVLISINVLLYLYLNRIDKNEERKIYFHKGNLIQEQDEQKCEKYKCNYNDVYKNRNYKTFLTSIFIHKNILHLYFNMSSLISIYRLISNVYTNTQIFLIFLLSGFFSNLISYYNHFKKKNEEIYLNDIIDQNYINKKIFNFKNNKIICGSSSAIYALYGMHITHVIFFYFKNHYVINTSFLYNFFYSFISSLLLENVSHFNHIVGFLCGFVFSFLIIAFEKN</sequence>
<gene>
    <name evidence="9" type="ORF">PFFVO_04477</name>
</gene>
<evidence type="ECO:0000256" key="3">
    <source>
        <dbReference type="ARBA" id="ARBA00022692"/>
    </source>
</evidence>
<dbReference type="SUPFAM" id="SSF144091">
    <property type="entry name" value="Rhomboid-like"/>
    <property type="match status" value="1"/>
</dbReference>
<protein>
    <recommendedName>
        <fullName evidence="8">Peptidase S54 rhomboid domain-containing protein</fullName>
    </recommendedName>
</protein>
<dbReference type="EMBL" id="KI925141">
    <property type="protein sequence ID" value="ETW16617.1"/>
    <property type="molecule type" value="Genomic_DNA"/>
</dbReference>
<evidence type="ECO:0000256" key="5">
    <source>
        <dbReference type="ARBA" id="ARBA00022989"/>
    </source>
</evidence>
<dbReference type="Gene3D" id="1.20.1540.10">
    <property type="entry name" value="Rhomboid-like"/>
    <property type="match status" value="1"/>
</dbReference>
<dbReference type="AlphaFoldDB" id="A0A024V244"/>
<keyword evidence="6 7" id="KW-0472">Membrane</keyword>
<evidence type="ECO:0000259" key="8">
    <source>
        <dbReference type="Pfam" id="PF01694"/>
    </source>
</evidence>
<organism evidence="9 10">
    <name type="scientific">Plasmodium falciparum Vietnam Oak-Knoll</name>
    <name type="common">FVO</name>
    <dbReference type="NCBI Taxonomy" id="1036723"/>
    <lineage>
        <taxon>Eukaryota</taxon>
        <taxon>Sar</taxon>
        <taxon>Alveolata</taxon>
        <taxon>Apicomplexa</taxon>
        <taxon>Aconoidasida</taxon>
        <taxon>Haemosporida</taxon>
        <taxon>Plasmodiidae</taxon>
        <taxon>Plasmodium</taxon>
        <taxon>Plasmodium (Laverania)</taxon>
    </lineage>
</organism>
<feature type="transmembrane region" description="Helical" evidence="7">
    <location>
        <begin position="188"/>
        <end position="205"/>
    </location>
</feature>
<feature type="domain" description="Peptidase S54 rhomboid" evidence="8">
    <location>
        <begin position="175"/>
        <end position="335"/>
    </location>
</feature>
<evidence type="ECO:0000313" key="10">
    <source>
        <dbReference type="Proteomes" id="UP000030690"/>
    </source>
</evidence>
<evidence type="ECO:0000256" key="7">
    <source>
        <dbReference type="SAM" id="Phobius"/>
    </source>
</evidence>
<dbReference type="GO" id="GO:0004252">
    <property type="term" value="F:serine-type endopeptidase activity"/>
    <property type="evidence" value="ECO:0007669"/>
    <property type="project" value="InterPro"/>
</dbReference>
<dbReference type="OrthoDB" id="418595at2759"/>